<keyword evidence="5" id="KW-1185">Reference proteome</keyword>
<reference evidence="5" key="1">
    <citation type="journal article" date="2019" name="Int. J. Syst. Evol. Microbiol.">
        <title>The Global Catalogue of Microorganisms (GCM) 10K type strain sequencing project: providing services to taxonomists for standard genome sequencing and annotation.</title>
        <authorList>
            <consortium name="The Broad Institute Genomics Platform"/>
            <consortium name="The Broad Institute Genome Sequencing Center for Infectious Disease"/>
            <person name="Wu L."/>
            <person name="Ma J."/>
        </authorList>
    </citation>
    <scope>NUCLEOTIDE SEQUENCE [LARGE SCALE GENOMIC DNA]</scope>
    <source>
        <strain evidence="5">CCUG 62974</strain>
    </source>
</reference>
<proteinExistence type="inferred from homology"/>
<feature type="region of interest" description="Disordered" evidence="2">
    <location>
        <begin position="151"/>
        <end position="174"/>
    </location>
</feature>
<evidence type="ECO:0000259" key="3">
    <source>
        <dbReference type="Pfam" id="PF08327"/>
    </source>
</evidence>
<dbReference type="InterPro" id="IPR013538">
    <property type="entry name" value="ASHA1/2-like_C"/>
</dbReference>
<accession>A0ABW3DSK6</accession>
<dbReference type="EMBL" id="JBHTHX010000490">
    <property type="protein sequence ID" value="MFD0886002.1"/>
    <property type="molecule type" value="Genomic_DNA"/>
</dbReference>
<dbReference type="CDD" id="cd07814">
    <property type="entry name" value="SRPBCC_CalC_Aha1-like"/>
    <property type="match status" value="1"/>
</dbReference>
<name>A0ABW3DSK6_9ACTN</name>
<comment type="caution">
    <text evidence="4">The sequence shown here is derived from an EMBL/GenBank/DDBJ whole genome shotgun (WGS) entry which is preliminary data.</text>
</comment>
<gene>
    <name evidence="4" type="ORF">ACFQ08_15760</name>
</gene>
<dbReference type="SUPFAM" id="SSF55961">
    <property type="entry name" value="Bet v1-like"/>
    <property type="match status" value="1"/>
</dbReference>
<dbReference type="Proteomes" id="UP001597024">
    <property type="component" value="Unassembled WGS sequence"/>
</dbReference>
<evidence type="ECO:0000313" key="5">
    <source>
        <dbReference type="Proteomes" id="UP001597024"/>
    </source>
</evidence>
<protein>
    <submittedName>
        <fullName evidence="4">SRPBCC domain-containing protein</fullName>
    </submittedName>
</protein>
<comment type="similarity">
    <text evidence="1">Belongs to the AHA1 family.</text>
</comment>
<evidence type="ECO:0000256" key="2">
    <source>
        <dbReference type="SAM" id="MobiDB-lite"/>
    </source>
</evidence>
<dbReference type="InterPro" id="IPR023393">
    <property type="entry name" value="START-like_dom_sf"/>
</dbReference>
<dbReference type="Gene3D" id="3.30.530.20">
    <property type="match status" value="1"/>
</dbReference>
<evidence type="ECO:0000313" key="4">
    <source>
        <dbReference type="EMBL" id="MFD0886002.1"/>
    </source>
</evidence>
<sequence>MTDDDLTAVRVDQFLPHPPAKVWRALTEPDLIARWLMPGDFRLRIGHRYTMRAQPIPSTGFSGTVEAEVLAFEPERMLRVGWRDAAPDSPGHADWTITWTLRPEGRGTRLFLLHEGFDPGNPLQQRARDLMGGGWRTHTMRRLGEILDHLPARPGTRCPPTGDAPAVEPGDGSRCGLCPGSSCPTVEA</sequence>
<dbReference type="Pfam" id="PF08327">
    <property type="entry name" value="AHSA1"/>
    <property type="match status" value="1"/>
</dbReference>
<feature type="domain" description="Activator of Hsp90 ATPase homologue 1/2-like C-terminal" evidence="3">
    <location>
        <begin position="17"/>
        <end position="147"/>
    </location>
</feature>
<organism evidence="4 5">
    <name type="scientific">Streptosporangium algeriense</name>
    <dbReference type="NCBI Taxonomy" id="1682748"/>
    <lineage>
        <taxon>Bacteria</taxon>
        <taxon>Bacillati</taxon>
        <taxon>Actinomycetota</taxon>
        <taxon>Actinomycetes</taxon>
        <taxon>Streptosporangiales</taxon>
        <taxon>Streptosporangiaceae</taxon>
        <taxon>Streptosporangium</taxon>
    </lineage>
</organism>
<evidence type="ECO:0000256" key="1">
    <source>
        <dbReference type="ARBA" id="ARBA00006817"/>
    </source>
</evidence>